<feature type="chain" id="PRO_5006873432" evidence="1">
    <location>
        <begin position="23"/>
        <end position="149"/>
    </location>
</feature>
<protein>
    <submittedName>
        <fullName evidence="2">Uncharacterized protein</fullName>
    </submittedName>
</protein>
<dbReference type="EMBL" id="JYDU01000007">
    <property type="protein sequence ID" value="KRY00709.1"/>
    <property type="molecule type" value="Genomic_DNA"/>
</dbReference>
<evidence type="ECO:0000313" key="2">
    <source>
        <dbReference type="EMBL" id="KRY00709.1"/>
    </source>
</evidence>
<name>A0A0V0YK50_TRIPS</name>
<gene>
    <name evidence="2" type="ORF">T4E_4560</name>
</gene>
<evidence type="ECO:0000256" key="1">
    <source>
        <dbReference type="SAM" id="SignalP"/>
    </source>
</evidence>
<keyword evidence="1" id="KW-0732">Signal</keyword>
<comment type="caution">
    <text evidence="2">The sequence shown here is derived from an EMBL/GenBank/DDBJ whole genome shotgun (WGS) entry which is preliminary data.</text>
</comment>
<evidence type="ECO:0000313" key="3">
    <source>
        <dbReference type="Proteomes" id="UP000054815"/>
    </source>
</evidence>
<feature type="signal peptide" evidence="1">
    <location>
        <begin position="1"/>
        <end position="22"/>
    </location>
</feature>
<accession>A0A0V0YK50</accession>
<dbReference type="AlphaFoldDB" id="A0A0V0YK50"/>
<reference evidence="2 3" key="1">
    <citation type="submission" date="2015-01" db="EMBL/GenBank/DDBJ databases">
        <title>Evolution of Trichinella species and genotypes.</title>
        <authorList>
            <person name="Korhonen P.K."/>
            <person name="Edoardo P."/>
            <person name="Giuseppe L.R."/>
            <person name="Gasser R.B."/>
        </authorList>
    </citation>
    <scope>NUCLEOTIDE SEQUENCE [LARGE SCALE GENOMIC DNA]</scope>
    <source>
        <strain evidence="2">ISS141</strain>
    </source>
</reference>
<sequence>MIWIVKNIVLFLLFYSSSFAYGDKNSTVPQRFYYNGESLSESAVNILTFDLVTMDLTSESYFNGIDILQSYHFNYCLKLNYFGKWLEKYSDATISSKEYKSVRDEILESYKAFLVKYTFSIVNLDRCEKVTKAFLDVLKQIGNLYNFVR</sequence>
<organism evidence="2 3">
    <name type="scientific">Trichinella pseudospiralis</name>
    <name type="common">Parasitic roundworm</name>
    <dbReference type="NCBI Taxonomy" id="6337"/>
    <lineage>
        <taxon>Eukaryota</taxon>
        <taxon>Metazoa</taxon>
        <taxon>Ecdysozoa</taxon>
        <taxon>Nematoda</taxon>
        <taxon>Enoplea</taxon>
        <taxon>Dorylaimia</taxon>
        <taxon>Trichinellida</taxon>
        <taxon>Trichinellidae</taxon>
        <taxon>Trichinella</taxon>
    </lineage>
</organism>
<proteinExistence type="predicted"/>
<dbReference type="Proteomes" id="UP000054815">
    <property type="component" value="Unassembled WGS sequence"/>
</dbReference>